<dbReference type="GO" id="GO:0000433">
    <property type="term" value="P:carbon catabolite repression of transcription from RNA polymerase II promoter by glucose"/>
    <property type="evidence" value="ECO:0007669"/>
    <property type="project" value="TreeGrafter"/>
</dbReference>
<accession>A0A9W8AI23</accession>
<organism evidence="12 13">
    <name type="scientific">Tieghemiomyces parasiticus</name>
    <dbReference type="NCBI Taxonomy" id="78921"/>
    <lineage>
        <taxon>Eukaryota</taxon>
        <taxon>Fungi</taxon>
        <taxon>Fungi incertae sedis</taxon>
        <taxon>Zoopagomycota</taxon>
        <taxon>Kickxellomycotina</taxon>
        <taxon>Dimargaritomycetes</taxon>
        <taxon>Dimargaritales</taxon>
        <taxon>Dimargaritaceae</taxon>
        <taxon>Tieghemiomyces</taxon>
    </lineage>
</organism>
<keyword evidence="7" id="KW-0804">Transcription</keyword>
<dbReference type="SUPFAM" id="SSF57667">
    <property type="entry name" value="beta-beta-alpha zinc fingers"/>
    <property type="match status" value="1"/>
</dbReference>
<evidence type="ECO:0000256" key="2">
    <source>
        <dbReference type="ARBA" id="ARBA00022723"/>
    </source>
</evidence>
<keyword evidence="5" id="KW-0862">Zinc</keyword>
<dbReference type="PANTHER" id="PTHR47428:SF1">
    <property type="entry name" value="REGULATORY PROTEIN MIG1-RELATED"/>
    <property type="match status" value="1"/>
</dbReference>
<feature type="domain" description="C2H2-type" evidence="11">
    <location>
        <begin position="25"/>
        <end position="54"/>
    </location>
</feature>
<evidence type="ECO:0000256" key="3">
    <source>
        <dbReference type="ARBA" id="ARBA00022737"/>
    </source>
</evidence>
<feature type="domain" description="C2H2-type" evidence="11">
    <location>
        <begin position="1"/>
        <end position="24"/>
    </location>
</feature>
<evidence type="ECO:0000256" key="10">
    <source>
        <dbReference type="SAM" id="MobiDB-lite"/>
    </source>
</evidence>
<dbReference type="InterPro" id="IPR051007">
    <property type="entry name" value="creA/MIG_C2H2-ZnF"/>
</dbReference>
<keyword evidence="6" id="KW-0805">Transcription regulation</keyword>
<evidence type="ECO:0000256" key="7">
    <source>
        <dbReference type="ARBA" id="ARBA00023163"/>
    </source>
</evidence>
<dbReference type="EMBL" id="JANBPT010000140">
    <property type="protein sequence ID" value="KAJ1926988.1"/>
    <property type="molecule type" value="Genomic_DNA"/>
</dbReference>
<evidence type="ECO:0000256" key="9">
    <source>
        <dbReference type="PROSITE-ProRule" id="PRU00042"/>
    </source>
</evidence>
<dbReference type="Proteomes" id="UP001150569">
    <property type="component" value="Unassembled WGS sequence"/>
</dbReference>
<dbReference type="GO" id="GO:0005737">
    <property type="term" value="C:cytoplasm"/>
    <property type="evidence" value="ECO:0007669"/>
    <property type="project" value="TreeGrafter"/>
</dbReference>
<dbReference type="InterPro" id="IPR036236">
    <property type="entry name" value="Znf_C2H2_sf"/>
</dbReference>
<dbReference type="GO" id="GO:0008270">
    <property type="term" value="F:zinc ion binding"/>
    <property type="evidence" value="ECO:0007669"/>
    <property type="project" value="UniProtKB-KW"/>
</dbReference>
<evidence type="ECO:0000256" key="5">
    <source>
        <dbReference type="ARBA" id="ARBA00022833"/>
    </source>
</evidence>
<evidence type="ECO:0000313" key="12">
    <source>
        <dbReference type="EMBL" id="KAJ1926988.1"/>
    </source>
</evidence>
<keyword evidence="8" id="KW-0539">Nucleus</keyword>
<evidence type="ECO:0000313" key="13">
    <source>
        <dbReference type="Proteomes" id="UP001150569"/>
    </source>
</evidence>
<dbReference type="AlphaFoldDB" id="A0A9W8AI23"/>
<proteinExistence type="predicted"/>
<feature type="region of interest" description="Disordered" evidence="10">
    <location>
        <begin position="225"/>
        <end position="245"/>
    </location>
</feature>
<evidence type="ECO:0000256" key="6">
    <source>
        <dbReference type="ARBA" id="ARBA00023015"/>
    </source>
</evidence>
<name>A0A9W8AI23_9FUNG</name>
<dbReference type="PROSITE" id="PS00028">
    <property type="entry name" value="ZINC_FINGER_C2H2_1"/>
    <property type="match status" value="1"/>
</dbReference>
<feature type="compositionally biased region" description="Low complexity" evidence="10">
    <location>
        <begin position="228"/>
        <end position="245"/>
    </location>
</feature>
<evidence type="ECO:0000256" key="4">
    <source>
        <dbReference type="ARBA" id="ARBA00022771"/>
    </source>
</evidence>
<reference evidence="12" key="1">
    <citation type="submission" date="2022-07" db="EMBL/GenBank/DDBJ databases">
        <title>Phylogenomic reconstructions and comparative analyses of Kickxellomycotina fungi.</title>
        <authorList>
            <person name="Reynolds N.K."/>
            <person name="Stajich J.E."/>
            <person name="Barry K."/>
            <person name="Grigoriev I.V."/>
            <person name="Crous P."/>
            <person name="Smith M.E."/>
        </authorList>
    </citation>
    <scope>NUCLEOTIDE SEQUENCE</scope>
    <source>
        <strain evidence="12">RSA 861</strain>
    </source>
</reference>
<gene>
    <name evidence="12" type="primary">MIG1</name>
    <name evidence="12" type="ORF">IWQ60_003326</name>
</gene>
<evidence type="ECO:0000256" key="1">
    <source>
        <dbReference type="ARBA" id="ARBA00004123"/>
    </source>
</evidence>
<dbReference type="PANTHER" id="PTHR47428">
    <property type="entry name" value="REGULATORY PROTEIN MIG1-RELATED"/>
    <property type="match status" value="1"/>
</dbReference>
<dbReference type="FunFam" id="3.30.160.60:FF:002343">
    <property type="entry name" value="Zinc finger protein 33A"/>
    <property type="match status" value="1"/>
</dbReference>
<dbReference type="GO" id="GO:0000978">
    <property type="term" value="F:RNA polymerase II cis-regulatory region sequence-specific DNA binding"/>
    <property type="evidence" value="ECO:0007669"/>
    <property type="project" value="TreeGrafter"/>
</dbReference>
<comment type="subcellular location">
    <subcellularLocation>
        <location evidence="1">Nucleus</location>
    </subcellularLocation>
</comment>
<dbReference type="GO" id="GO:0005634">
    <property type="term" value="C:nucleus"/>
    <property type="evidence" value="ECO:0007669"/>
    <property type="project" value="UniProtKB-SubCell"/>
</dbReference>
<dbReference type="InterPro" id="IPR013087">
    <property type="entry name" value="Znf_C2H2_type"/>
</dbReference>
<sequence length="291" mass="32418">MCPKSFVRLEHQTRHIRTHTGEKPHACDFTGCLKRFSRSDELHRHRRTHTNAVRRERRPHQLTDLPTASGHMTSYLRHHGYQPYTPAVYSQSPPLYHPRAPAACPLIHAVPSSHKQLSGAWRRAPYPLFNRPIAQSMPRPSSLQSAVITPTSPRLPSLQSISRQAGLILPSLFHPRSESTSTDKSLPSLDFSQFTTTHMTTETTRAPPLGLYCTSPVDTAFTGLRGRSTSASSTLSSSPSPSYISTESSPVLTSRILDIIEAPLPRLSRVLPTPIFRHTNAAAFKMHPVFV</sequence>
<dbReference type="Gene3D" id="3.30.160.60">
    <property type="entry name" value="Classic Zinc Finger"/>
    <property type="match status" value="2"/>
</dbReference>
<dbReference type="SMART" id="SM00355">
    <property type="entry name" value="ZnF_C2H2"/>
    <property type="match status" value="2"/>
</dbReference>
<evidence type="ECO:0000256" key="8">
    <source>
        <dbReference type="ARBA" id="ARBA00023242"/>
    </source>
</evidence>
<keyword evidence="13" id="KW-1185">Reference proteome</keyword>
<keyword evidence="2" id="KW-0479">Metal-binding</keyword>
<dbReference type="OrthoDB" id="654211at2759"/>
<protein>
    <submittedName>
        <fullName evidence="12">Glucose repression transcription factor</fullName>
    </submittedName>
</protein>
<dbReference type="PROSITE" id="PS50157">
    <property type="entry name" value="ZINC_FINGER_C2H2_2"/>
    <property type="match status" value="2"/>
</dbReference>
<evidence type="ECO:0000259" key="11">
    <source>
        <dbReference type="PROSITE" id="PS50157"/>
    </source>
</evidence>
<keyword evidence="4 9" id="KW-0863">Zinc-finger</keyword>
<keyword evidence="3" id="KW-0677">Repeat</keyword>
<comment type="caution">
    <text evidence="12">The sequence shown here is derived from an EMBL/GenBank/DDBJ whole genome shotgun (WGS) entry which is preliminary data.</text>
</comment>